<dbReference type="Proteomes" id="UP001595075">
    <property type="component" value="Unassembled WGS sequence"/>
</dbReference>
<protein>
    <recommendedName>
        <fullName evidence="9">Phytanoyl-CoA dioxygenase</fullName>
    </recommendedName>
</protein>
<evidence type="ECO:0000256" key="3">
    <source>
        <dbReference type="ARBA" id="ARBA00022723"/>
    </source>
</evidence>
<dbReference type="PANTHER" id="PTHR20883:SF19">
    <property type="entry name" value="MULTIFUNCTIONAL DIOXYGENASE AUSE"/>
    <property type="match status" value="1"/>
</dbReference>
<evidence type="ECO:0000256" key="4">
    <source>
        <dbReference type="ARBA" id="ARBA00022964"/>
    </source>
</evidence>
<dbReference type="Pfam" id="PF05721">
    <property type="entry name" value="PhyH"/>
    <property type="match status" value="1"/>
</dbReference>
<dbReference type="InterPro" id="IPR008775">
    <property type="entry name" value="Phytyl_CoA_dOase-like"/>
</dbReference>
<gene>
    <name evidence="7" type="ORF">VTL71DRAFT_14035</name>
</gene>
<keyword evidence="4" id="KW-0223">Dioxygenase</keyword>
<organism evidence="7 8">
    <name type="scientific">Oculimacula yallundae</name>
    <dbReference type="NCBI Taxonomy" id="86028"/>
    <lineage>
        <taxon>Eukaryota</taxon>
        <taxon>Fungi</taxon>
        <taxon>Dikarya</taxon>
        <taxon>Ascomycota</taxon>
        <taxon>Pezizomycotina</taxon>
        <taxon>Leotiomycetes</taxon>
        <taxon>Helotiales</taxon>
        <taxon>Ploettnerulaceae</taxon>
        <taxon>Oculimacula</taxon>
    </lineage>
</organism>
<evidence type="ECO:0000256" key="2">
    <source>
        <dbReference type="ARBA" id="ARBA00005830"/>
    </source>
</evidence>
<comment type="caution">
    <text evidence="7">The sequence shown here is derived from an EMBL/GenBank/DDBJ whole genome shotgun (WGS) entry which is preliminary data.</text>
</comment>
<evidence type="ECO:0000313" key="8">
    <source>
        <dbReference type="Proteomes" id="UP001595075"/>
    </source>
</evidence>
<dbReference type="PANTHER" id="PTHR20883">
    <property type="entry name" value="PHYTANOYL-COA DIOXYGENASE DOMAIN CONTAINING 1"/>
    <property type="match status" value="1"/>
</dbReference>
<keyword evidence="5" id="KW-0560">Oxidoreductase</keyword>
<accession>A0ABR4CMK6</accession>
<keyword evidence="6" id="KW-0408">Iron</keyword>
<comment type="similarity">
    <text evidence="2">Belongs to the PhyH family.</text>
</comment>
<dbReference type="EMBL" id="JAZHXI010000006">
    <property type="protein sequence ID" value="KAL2071009.1"/>
    <property type="molecule type" value="Genomic_DNA"/>
</dbReference>
<name>A0ABR4CMK6_9HELO</name>
<dbReference type="SUPFAM" id="SSF51197">
    <property type="entry name" value="Clavaminate synthase-like"/>
    <property type="match status" value="1"/>
</dbReference>
<comment type="cofactor">
    <cofactor evidence="1">
        <name>Fe cation</name>
        <dbReference type="ChEBI" id="CHEBI:24875"/>
    </cofactor>
</comment>
<proteinExistence type="inferred from homology"/>
<reference evidence="7 8" key="1">
    <citation type="journal article" date="2024" name="Commun. Biol.">
        <title>Comparative genomic analysis of thermophilic fungi reveals convergent evolutionary adaptations and gene losses.</title>
        <authorList>
            <person name="Steindorff A.S."/>
            <person name="Aguilar-Pontes M.V."/>
            <person name="Robinson A.J."/>
            <person name="Andreopoulos B."/>
            <person name="LaButti K."/>
            <person name="Kuo A."/>
            <person name="Mondo S."/>
            <person name="Riley R."/>
            <person name="Otillar R."/>
            <person name="Haridas S."/>
            <person name="Lipzen A."/>
            <person name="Grimwood J."/>
            <person name="Schmutz J."/>
            <person name="Clum A."/>
            <person name="Reid I.D."/>
            <person name="Moisan M.C."/>
            <person name="Butler G."/>
            <person name="Nguyen T.T.M."/>
            <person name="Dewar K."/>
            <person name="Conant G."/>
            <person name="Drula E."/>
            <person name="Henrissat B."/>
            <person name="Hansel C."/>
            <person name="Singer S."/>
            <person name="Hutchinson M.I."/>
            <person name="de Vries R.P."/>
            <person name="Natvig D.O."/>
            <person name="Powell A.J."/>
            <person name="Tsang A."/>
            <person name="Grigoriev I.V."/>
        </authorList>
    </citation>
    <scope>NUCLEOTIDE SEQUENCE [LARGE SCALE GENOMIC DNA]</scope>
    <source>
        <strain evidence="7 8">CBS 494.80</strain>
    </source>
</reference>
<evidence type="ECO:0000256" key="6">
    <source>
        <dbReference type="ARBA" id="ARBA00023004"/>
    </source>
</evidence>
<sequence length="289" mass="32193">MGAQKHLEVPRISVDAPIEDILAIWRDQGGIILQNVLTPEQVQAINADIKPKLDQLDAGSKHDIELLKSFHGSNTKRLTNVTSQSPTFRNDYLNHPVLRSLCERVFQEESGSWWVCSTQVIEIGPGNAAQPLHRDQSQYPVFNRLGLQGPDAIINFLVALTDFTDENGATRFLPESHKWEDYSEVGDQSMTMPCEMKAGDVLFISGKVVHGGGANRTVDEKRRCISMGISASYLTPEDAHPFLIPMEIAKTLTPYAQQILGFRSQYPIHSPGLWMSDYSELAGYLGLDK</sequence>
<evidence type="ECO:0008006" key="9">
    <source>
        <dbReference type="Google" id="ProtNLM"/>
    </source>
</evidence>
<keyword evidence="8" id="KW-1185">Reference proteome</keyword>
<evidence type="ECO:0000256" key="1">
    <source>
        <dbReference type="ARBA" id="ARBA00001962"/>
    </source>
</evidence>
<evidence type="ECO:0000256" key="5">
    <source>
        <dbReference type="ARBA" id="ARBA00023002"/>
    </source>
</evidence>
<evidence type="ECO:0000313" key="7">
    <source>
        <dbReference type="EMBL" id="KAL2071009.1"/>
    </source>
</evidence>
<keyword evidence="3" id="KW-0479">Metal-binding</keyword>
<dbReference type="Gene3D" id="2.60.120.620">
    <property type="entry name" value="q2cbj1_9rhob like domain"/>
    <property type="match status" value="1"/>
</dbReference>